<reference evidence="2" key="1">
    <citation type="journal article" date="2022" name="Mol. Ecol. Resour.">
        <title>The genomes of chicory, endive, great burdock and yacon provide insights into Asteraceae palaeo-polyploidization history and plant inulin production.</title>
        <authorList>
            <person name="Fan W."/>
            <person name="Wang S."/>
            <person name="Wang H."/>
            <person name="Wang A."/>
            <person name="Jiang F."/>
            <person name="Liu H."/>
            <person name="Zhao H."/>
            <person name="Xu D."/>
            <person name="Zhang Y."/>
        </authorList>
    </citation>
    <scope>NUCLEOTIDE SEQUENCE [LARGE SCALE GENOMIC DNA]</scope>
    <source>
        <strain evidence="2">cv. Niubang</strain>
    </source>
</reference>
<evidence type="ECO:0000313" key="1">
    <source>
        <dbReference type="EMBL" id="KAI3714484.1"/>
    </source>
</evidence>
<proteinExistence type="predicted"/>
<gene>
    <name evidence="1" type="ORF">L6452_21439</name>
</gene>
<protein>
    <submittedName>
        <fullName evidence="1">Uncharacterized protein</fullName>
    </submittedName>
</protein>
<dbReference type="Proteomes" id="UP001055879">
    <property type="component" value="Linkage Group LG07"/>
</dbReference>
<dbReference type="EMBL" id="CM042053">
    <property type="protein sequence ID" value="KAI3714484.1"/>
    <property type="molecule type" value="Genomic_DNA"/>
</dbReference>
<sequence>MSTSSETVDSIPLLLPTSNFSHTFNLFTQYLKNKPLGMAMNLFHKSSHQLDAVDCGFPQQVPKKEQSEPESAQMSIFYAGKMIVLDDFPADKAMEIFMILEKAKRIPPKTEPSDLVASTHMENQGVRLPGLPIARKASLARFLEKRKERITARAPYQREKAAWLGLAGEP</sequence>
<evidence type="ECO:0000313" key="2">
    <source>
        <dbReference type="Proteomes" id="UP001055879"/>
    </source>
</evidence>
<name>A0ACB9AWL8_ARCLA</name>
<organism evidence="1 2">
    <name type="scientific">Arctium lappa</name>
    <name type="common">Greater burdock</name>
    <name type="synonym">Lappa major</name>
    <dbReference type="NCBI Taxonomy" id="4217"/>
    <lineage>
        <taxon>Eukaryota</taxon>
        <taxon>Viridiplantae</taxon>
        <taxon>Streptophyta</taxon>
        <taxon>Embryophyta</taxon>
        <taxon>Tracheophyta</taxon>
        <taxon>Spermatophyta</taxon>
        <taxon>Magnoliopsida</taxon>
        <taxon>eudicotyledons</taxon>
        <taxon>Gunneridae</taxon>
        <taxon>Pentapetalae</taxon>
        <taxon>asterids</taxon>
        <taxon>campanulids</taxon>
        <taxon>Asterales</taxon>
        <taxon>Asteraceae</taxon>
        <taxon>Carduoideae</taxon>
        <taxon>Cardueae</taxon>
        <taxon>Arctiinae</taxon>
        <taxon>Arctium</taxon>
    </lineage>
</organism>
<accession>A0ACB9AWL8</accession>
<keyword evidence="2" id="KW-1185">Reference proteome</keyword>
<comment type="caution">
    <text evidence="1">The sequence shown here is derived from an EMBL/GenBank/DDBJ whole genome shotgun (WGS) entry which is preliminary data.</text>
</comment>
<reference evidence="1 2" key="2">
    <citation type="journal article" date="2022" name="Mol. Ecol. Resour.">
        <title>The genomes of chicory, endive, great burdock and yacon provide insights into Asteraceae paleo-polyploidization history and plant inulin production.</title>
        <authorList>
            <person name="Fan W."/>
            <person name="Wang S."/>
            <person name="Wang H."/>
            <person name="Wang A."/>
            <person name="Jiang F."/>
            <person name="Liu H."/>
            <person name="Zhao H."/>
            <person name="Xu D."/>
            <person name="Zhang Y."/>
        </authorList>
    </citation>
    <scope>NUCLEOTIDE SEQUENCE [LARGE SCALE GENOMIC DNA]</scope>
    <source>
        <strain evidence="2">cv. Niubang</strain>
    </source>
</reference>